<sequence length="82" mass="8972">MLTGIHVGFFVMLTKTASVVEGLIQPKVSLTRNILHFNFVTSTCVPSRRNAPGRLFVTKTSTKLVSSFGYRTGTSQASRLNP</sequence>
<dbReference type="Proteomes" id="UP000441208">
    <property type="component" value="Unassembled WGS sequence"/>
</dbReference>
<protein>
    <recommendedName>
        <fullName evidence="14">Secreted protein</fullName>
    </recommendedName>
</protein>
<accession>A0A6A3E4H8</accession>
<dbReference type="Proteomes" id="UP000433483">
    <property type="component" value="Unassembled WGS sequence"/>
</dbReference>
<evidence type="ECO:0000313" key="13">
    <source>
        <dbReference type="Proteomes" id="UP000441208"/>
    </source>
</evidence>
<comment type="caution">
    <text evidence="2">The sequence shown here is derived from an EMBL/GenBank/DDBJ whole genome shotgun (WGS) entry which is preliminary data.</text>
</comment>
<dbReference type="Proteomes" id="UP000440367">
    <property type="component" value="Unassembled WGS sequence"/>
</dbReference>
<dbReference type="EMBL" id="QXFZ01001530">
    <property type="protein sequence ID" value="KAE9088928.1"/>
    <property type="molecule type" value="Genomic_DNA"/>
</dbReference>
<reference evidence="8 9" key="1">
    <citation type="submission" date="2018-08" db="EMBL/GenBank/DDBJ databases">
        <title>Genomic investigation of the strawberry pathogen Phytophthora fragariae indicates pathogenicity is determined by transcriptional variation in three key races.</title>
        <authorList>
            <person name="Adams T.M."/>
            <person name="Armitage A.D."/>
            <person name="Sobczyk M.K."/>
            <person name="Bates H.J."/>
            <person name="Dunwell J.M."/>
            <person name="Nellist C.F."/>
            <person name="Harrison R.J."/>
        </authorList>
    </citation>
    <scope>NUCLEOTIDE SEQUENCE [LARGE SCALE GENOMIC DNA]</scope>
    <source>
        <strain evidence="7 10">A4</strain>
        <strain evidence="6 11">BC-1</strain>
        <strain evidence="5 9">NOV-27</strain>
        <strain evidence="4 12">NOV-5</strain>
        <strain evidence="3 13">NOV-71</strain>
        <strain evidence="2 8">NOV-9</strain>
    </source>
</reference>
<evidence type="ECO:0008006" key="14">
    <source>
        <dbReference type="Google" id="ProtNLM"/>
    </source>
</evidence>
<organism evidence="2 8">
    <name type="scientific">Phytophthora fragariae</name>
    <dbReference type="NCBI Taxonomy" id="53985"/>
    <lineage>
        <taxon>Eukaryota</taxon>
        <taxon>Sar</taxon>
        <taxon>Stramenopiles</taxon>
        <taxon>Oomycota</taxon>
        <taxon>Peronosporomycetes</taxon>
        <taxon>Peronosporales</taxon>
        <taxon>Peronosporaceae</taxon>
        <taxon>Phytophthora</taxon>
    </lineage>
</organism>
<evidence type="ECO:0000313" key="11">
    <source>
        <dbReference type="Proteomes" id="UP000440367"/>
    </source>
</evidence>
<proteinExistence type="predicted"/>
<evidence type="ECO:0000313" key="7">
    <source>
        <dbReference type="EMBL" id="KAE9288217.1"/>
    </source>
</evidence>
<dbReference type="EMBL" id="QXGA01000600">
    <property type="protein sequence ID" value="KAE9143675.1"/>
    <property type="molecule type" value="Genomic_DNA"/>
</dbReference>
<dbReference type="Proteomes" id="UP000440732">
    <property type="component" value="Unassembled WGS sequence"/>
</dbReference>
<dbReference type="Proteomes" id="UP000429523">
    <property type="component" value="Unassembled WGS sequence"/>
</dbReference>
<evidence type="ECO:0000313" key="12">
    <source>
        <dbReference type="Proteomes" id="UP000440732"/>
    </source>
</evidence>
<dbReference type="EMBL" id="QXGB01001609">
    <property type="protein sequence ID" value="KAE9188074.1"/>
    <property type="molecule type" value="Genomic_DNA"/>
</dbReference>
<evidence type="ECO:0000313" key="5">
    <source>
        <dbReference type="EMBL" id="KAE9188074.1"/>
    </source>
</evidence>
<evidence type="ECO:0000313" key="8">
    <source>
        <dbReference type="Proteomes" id="UP000429523"/>
    </source>
</evidence>
<feature type="chain" id="PRO_5036163598" description="Secreted protein" evidence="1">
    <location>
        <begin position="17"/>
        <end position="82"/>
    </location>
</feature>
<evidence type="ECO:0000313" key="6">
    <source>
        <dbReference type="EMBL" id="KAE9201542.1"/>
    </source>
</evidence>
<keyword evidence="1" id="KW-0732">Signal</keyword>
<keyword evidence="9" id="KW-1185">Reference proteome</keyword>
<evidence type="ECO:0000313" key="2">
    <source>
        <dbReference type="EMBL" id="KAE8928694.1"/>
    </source>
</evidence>
<evidence type="ECO:0000313" key="3">
    <source>
        <dbReference type="EMBL" id="KAE9088928.1"/>
    </source>
</evidence>
<dbReference type="EMBL" id="QXGE01001791">
    <property type="protein sequence ID" value="KAE9288217.1"/>
    <property type="molecule type" value="Genomic_DNA"/>
</dbReference>
<dbReference type="EMBL" id="QXGD01001656">
    <property type="protein sequence ID" value="KAE9201542.1"/>
    <property type="molecule type" value="Genomic_DNA"/>
</dbReference>
<feature type="signal peptide" evidence="1">
    <location>
        <begin position="1"/>
        <end position="16"/>
    </location>
</feature>
<evidence type="ECO:0000313" key="9">
    <source>
        <dbReference type="Proteomes" id="UP000433483"/>
    </source>
</evidence>
<dbReference type="Proteomes" id="UP000437068">
    <property type="component" value="Unassembled WGS sequence"/>
</dbReference>
<dbReference type="EMBL" id="QXGF01001638">
    <property type="protein sequence ID" value="KAE8928694.1"/>
    <property type="molecule type" value="Genomic_DNA"/>
</dbReference>
<dbReference type="AlphaFoldDB" id="A0A6A3E4H8"/>
<evidence type="ECO:0000256" key="1">
    <source>
        <dbReference type="SAM" id="SignalP"/>
    </source>
</evidence>
<evidence type="ECO:0000313" key="10">
    <source>
        <dbReference type="Proteomes" id="UP000437068"/>
    </source>
</evidence>
<gene>
    <name evidence="7" type="ORF">PF001_g20619</name>
    <name evidence="6" type="ORF">PF002_g21498</name>
    <name evidence="5" type="ORF">PF005_g20202</name>
    <name evidence="4" type="ORF">PF006_g11318</name>
    <name evidence="3" type="ORF">PF007_g19788</name>
    <name evidence="2" type="ORF">PF009_g21169</name>
</gene>
<name>A0A6A3E4H8_9STRA</name>
<evidence type="ECO:0000313" key="4">
    <source>
        <dbReference type="EMBL" id="KAE9143675.1"/>
    </source>
</evidence>